<feature type="compositionally biased region" description="Polar residues" evidence="1">
    <location>
        <begin position="86"/>
        <end position="99"/>
    </location>
</feature>
<protein>
    <submittedName>
        <fullName evidence="2">Uncharacterized protein</fullName>
    </submittedName>
</protein>
<proteinExistence type="predicted"/>
<evidence type="ECO:0000313" key="3">
    <source>
        <dbReference type="Proteomes" id="UP000271889"/>
    </source>
</evidence>
<dbReference type="AlphaFoldDB" id="A0A3P6TR41"/>
<name>A0A3P6TR41_CYLGO</name>
<dbReference type="EMBL" id="UYRV01019967">
    <property type="protein sequence ID" value="VDK66801.1"/>
    <property type="molecule type" value="Genomic_DNA"/>
</dbReference>
<dbReference type="Proteomes" id="UP000271889">
    <property type="component" value="Unassembled WGS sequence"/>
</dbReference>
<reference evidence="2 3" key="1">
    <citation type="submission" date="2018-11" db="EMBL/GenBank/DDBJ databases">
        <authorList>
            <consortium name="Pathogen Informatics"/>
        </authorList>
    </citation>
    <scope>NUCLEOTIDE SEQUENCE [LARGE SCALE GENOMIC DNA]</scope>
</reference>
<feature type="region of interest" description="Disordered" evidence="1">
    <location>
        <begin position="86"/>
        <end position="115"/>
    </location>
</feature>
<evidence type="ECO:0000256" key="1">
    <source>
        <dbReference type="SAM" id="MobiDB-lite"/>
    </source>
</evidence>
<evidence type="ECO:0000313" key="2">
    <source>
        <dbReference type="EMBL" id="VDK66801.1"/>
    </source>
</evidence>
<sequence length="115" mass="12730">MVIPPCLSKRDKAVSPPVCAFVRRPSVSQSVRVVRGVDPSDEHFWTRCAAATQQDTLDVMSDEMKNNDDSCNCWFSNADTRIMSNRTCPESRSPTSSYGSFDMADEFEPNVTSAG</sequence>
<accession>A0A3P6TR41</accession>
<keyword evidence="3" id="KW-1185">Reference proteome</keyword>
<gene>
    <name evidence="2" type="ORF">CGOC_LOCUS6235</name>
</gene>
<organism evidence="2 3">
    <name type="scientific">Cylicostephanus goldi</name>
    <name type="common">Nematode worm</name>
    <dbReference type="NCBI Taxonomy" id="71465"/>
    <lineage>
        <taxon>Eukaryota</taxon>
        <taxon>Metazoa</taxon>
        <taxon>Ecdysozoa</taxon>
        <taxon>Nematoda</taxon>
        <taxon>Chromadorea</taxon>
        <taxon>Rhabditida</taxon>
        <taxon>Rhabditina</taxon>
        <taxon>Rhabditomorpha</taxon>
        <taxon>Strongyloidea</taxon>
        <taxon>Strongylidae</taxon>
        <taxon>Cylicostephanus</taxon>
    </lineage>
</organism>